<accession>A0A428MNW1</accession>
<keyword evidence="3" id="KW-1185">Reference proteome</keyword>
<evidence type="ECO:0000313" key="3">
    <source>
        <dbReference type="Proteomes" id="UP000269669"/>
    </source>
</evidence>
<keyword evidence="1" id="KW-0472">Membrane</keyword>
<sequence>MGVESKIKTRLYWSLLVVFVLLAILVGLVKALVITVALFAGWKAYGWFKLHQFWKQESAQSKVTIDYVAERLNEGASSDNLWIRYLATSVSQNARANYRVELMAAAKVVEARGGNLSEGWRLWFTERVHNHVEAFYDTMRDRVSVGKIPTTVFELVAQKVDLELDVAQRAFTFLGVTDASAVDQCVNALCDIRAKRLTDFIVAHLDDPSKNTSAWSEHLRKPENVEFALRYRESLTKRAEELRLNTLVTAQIKSWRKWGATRIEDYVLDPEDEPSLENVSKSSPIDNHNLLVHRAAFEVIIAEEALRLLNVINPRAAVSTMIVSIAENRADYVAVNRQEFESELLWFMACKLSERKKSDSLWVRALASNEMNTQQPSYPDRVLASEKTMRATVNSDSESWRLWGATRIEANVLDLDEDTLESRAAIARVDNPTFRELMTSRTAFEELVAEHALALLDIPDPHAAIGFLAAERGLSRATERAARLLAELQRPAHRPSDNDC</sequence>
<reference evidence="2 3" key="1">
    <citation type="submission" date="2018-12" db="EMBL/GenBank/DDBJ databases">
        <title>Sequencing of bacterial isolates from soil warming experiment in Harvard Forest, Massachusetts, USA.</title>
        <authorList>
            <person name="Deangelis K."/>
        </authorList>
    </citation>
    <scope>NUCLEOTIDE SEQUENCE [LARGE SCALE GENOMIC DNA]</scope>
    <source>
        <strain evidence="2 3">EB153</strain>
    </source>
</reference>
<gene>
    <name evidence="2" type="ORF">EDE15_4208</name>
</gene>
<dbReference type="EMBL" id="RSDW01000001">
    <property type="protein sequence ID" value="RSL18618.1"/>
    <property type="molecule type" value="Genomic_DNA"/>
</dbReference>
<dbReference type="Proteomes" id="UP000269669">
    <property type="component" value="Unassembled WGS sequence"/>
</dbReference>
<dbReference type="RefSeq" id="WP_125486959.1">
    <property type="nucleotide sequence ID" value="NZ_RSDW01000001.1"/>
</dbReference>
<keyword evidence="1" id="KW-1133">Transmembrane helix</keyword>
<dbReference type="AlphaFoldDB" id="A0A428MNW1"/>
<proteinExistence type="predicted"/>
<keyword evidence="1" id="KW-0812">Transmembrane</keyword>
<name>A0A428MNW1_9BACT</name>
<comment type="caution">
    <text evidence="2">The sequence shown here is derived from an EMBL/GenBank/DDBJ whole genome shotgun (WGS) entry which is preliminary data.</text>
</comment>
<feature type="transmembrane region" description="Helical" evidence="1">
    <location>
        <begin position="12"/>
        <end position="42"/>
    </location>
</feature>
<evidence type="ECO:0000313" key="2">
    <source>
        <dbReference type="EMBL" id="RSL18618.1"/>
    </source>
</evidence>
<protein>
    <submittedName>
        <fullName evidence="2">Uncharacterized protein</fullName>
    </submittedName>
</protein>
<evidence type="ECO:0000256" key="1">
    <source>
        <dbReference type="SAM" id="Phobius"/>
    </source>
</evidence>
<organism evidence="2 3">
    <name type="scientific">Edaphobacter aggregans</name>
    <dbReference type="NCBI Taxonomy" id="570835"/>
    <lineage>
        <taxon>Bacteria</taxon>
        <taxon>Pseudomonadati</taxon>
        <taxon>Acidobacteriota</taxon>
        <taxon>Terriglobia</taxon>
        <taxon>Terriglobales</taxon>
        <taxon>Acidobacteriaceae</taxon>
        <taxon>Edaphobacter</taxon>
    </lineage>
</organism>